<dbReference type="RefSeq" id="WP_012239044.1">
    <property type="nucleotide sequence ID" value="NC_010162.1"/>
</dbReference>
<accession>A9GKJ7</accession>
<protein>
    <submittedName>
        <fullName evidence="2">Uncharacterized protein</fullName>
    </submittedName>
</protein>
<feature type="compositionally biased region" description="Low complexity" evidence="1">
    <location>
        <begin position="60"/>
        <end position="74"/>
    </location>
</feature>
<dbReference type="Proteomes" id="UP000002139">
    <property type="component" value="Chromosome"/>
</dbReference>
<name>A9GKJ7_SORC5</name>
<proteinExistence type="predicted"/>
<dbReference type="AlphaFoldDB" id="A9GKJ7"/>
<evidence type="ECO:0000313" key="2">
    <source>
        <dbReference type="EMBL" id="CAN96595.1"/>
    </source>
</evidence>
<keyword evidence="3" id="KW-1185">Reference proteome</keyword>
<evidence type="ECO:0000313" key="3">
    <source>
        <dbReference type="Proteomes" id="UP000002139"/>
    </source>
</evidence>
<dbReference type="InterPro" id="IPR011990">
    <property type="entry name" value="TPR-like_helical_dom_sf"/>
</dbReference>
<dbReference type="EMBL" id="AM746676">
    <property type="protein sequence ID" value="CAN96595.1"/>
    <property type="molecule type" value="Genomic_DNA"/>
</dbReference>
<dbReference type="SUPFAM" id="SSF48452">
    <property type="entry name" value="TPR-like"/>
    <property type="match status" value="1"/>
</dbReference>
<dbReference type="KEGG" id="scl:sce6426"/>
<feature type="region of interest" description="Disordered" evidence="1">
    <location>
        <begin position="50"/>
        <end position="74"/>
    </location>
</feature>
<gene>
    <name evidence="2" type="ordered locus">sce6426</name>
</gene>
<evidence type="ECO:0000256" key="1">
    <source>
        <dbReference type="SAM" id="MobiDB-lite"/>
    </source>
</evidence>
<sequence length="332" mass="33556">MSRVVERAAKTASSLTERRRATARRVAAFMALTLASAGCAAQGAPALAARGGADPGTGAGAPAPAARGGADGADAGASAAAEPIFREAESLAGRYRVIGVQLFVLDQAAEAGAAGGRGAARRAALEAEAARLRAGVAAAYAALVDAPALRAAEQRPRALLALARALQDSGDARGAEARLRQLALEHPASGEAAEAYLALADLAFAAGRLDEAVIACDGALRGAAGAPLRKRALYVKSWSLRGLGGRSATEGAMRALRAIVQLGPARAGSLEATIDEAAERELVELYAAHGDLAQARAFFAGAGERAGPRLLGEVEARAARRGRPEPPDRPAL</sequence>
<dbReference type="HOGENOM" id="CLU_836514_0_0_7"/>
<reference evidence="2 3" key="1">
    <citation type="journal article" date="2007" name="Nat. Biotechnol.">
        <title>Complete genome sequence of the myxobacterium Sorangium cellulosum.</title>
        <authorList>
            <person name="Schneiker S."/>
            <person name="Perlova O."/>
            <person name="Kaiser O."/>
            <person name="Gerth K."/>
            <person name="Alici A."/>
            <person name="Altmeyer M.O."/>
            <person name="Bartels D."/>
            <person name="Bekel T."/>
            <person name="Beyer S."/>
            <person name="Bode E."/>
            <person name="Bode H.B."/>
            <person name="Bolten C.J."/>
            <person name="Choudhuri J.V."/>
            <person name="Doss S."/>
            <person name="Elnakady Y.A."/>
            <person name="Frank B."/>
            <person name="Gaigalat L."/>
            <person name="Goesmann A."/>
            <person name="Groeger C."/>
            <person name="Gross F."/>
            <person name="Jelsbak L."/>
            <person name="Jelsbak L."/>
            <person name="Kalinowski J."/>
            <person name="Kegler C."/>
            <person name="Knauber T."/>
            <person name="Konietzny S."/>
            <person name="Kopp M."/>
            <person name="Krause L."/>
            <person name="Krug D."/>
            <person name="Linke B."/>
            <person name="Mahmud T."/>
            <person name="Martinez-Arias R."/>
            <person name="McHardy A.C."/>
            <person name="Merai M."/>
            <person name="Meyer F."/>
            <person name="Mormann S."/>
            <person name="Munoz-Dorado J."/>
            <person name="Perez J."/>
            <person name="Pradella S."/>
            <person name="Rachid S."/>
            <person name="Raddatz G."/>
            <person name="Rosenau F."/>
            <person name="Rueckert C."/>
            <person name="Sasse F."/>
            <person name="Scharfe M."/>
            <person name="Schuster S.C."/>
            <person name="Suen G."/>
            <person name="Treuner-Lange A."/>
            <person name="Velicer G.J."/>
            <person name="Vorholter F.-J."/>
            <person name="Weissman K.J."/>
            <person name="Welch R.D."/>
            <person name="Wenzel S.C."/>
            <person name="Whitworth D.E."/>
            <person name="Wilhelm S."/>
            <person name="Wittmann C."/>
            <person name="Bloecker H."/>
            <person name="Puehler A."/>
            <person name="Mueller R."/>
        </authorList>
    </citation>
    <scope>NUCLEOTIDE SEQUENCE [LARGE SCALE GENOMIC DNA]</scope>
    <source>
        <strain evidence="3">So ce56</strain>
    </source>
</reference>
<dbReference type="OrthoDB" id="9907203at2"/>
<dbReference type="Gene3D" id="1.25.40.10">
    <property type="entry name" value="Tetratricopeptide repeat domain"/>
    <property type="match status" value="1"/>
</dbReference>
<organism evidence="2 3">
    <name type="scientific">Sorangium cellulosum (strain So ce56)</name>
    <name type="common">Polyangium cellulosum (strain So ce56)</name>
    <dbReference type="NCBI Taxonomy" id="448385"/>
    <lineage>
        <taxon>Bacteria</taxon>
        <taxon>Pseudomonadati</taxon>
        <taxon>Myxococcota</taxon>
        <taxon>Polyangia</taxon>
        <taxon>Polyangiales</taxon>
        <taxon>Polyangiaceae</taxon>
        <taxon>Sorangium</taxon>
    </lineage>
</organism>